<dbReference type="EMBL" id="OW240920">
    <property type="protein sequence ID" value="CAH2315276.1"/>
    <property type="molecule type" value="Genomic_DNA"/>
</dbReference>
<dbReference type="Proteomes" id="UP001295444">
    <property type="component" value="Chromosome 09"/>
</dbReference>
<keyword evidence="3" id="KW-1185">Reference proteome</keyword>
<accession>A0AAD1T4R9</accession>
<dbReference type="AlphaFoldDB" id="A0AAD1T4R9"/>
<gene>
    <name evidence="2" type="ORF">PECUL_23A049003</name>
</gene>
<evidence type="ECO:0000256" key="1">
    <source>
        <dbReference type="SAM" id="MobiDB-lite"/>
    </source>
</evidence>
<organism evidence="2 3">
    <name type="scientific">Pelobates cultripes</name>
    <name type="common">Western spadefoot toad</name>
    <dbReference type="NCBI Taxonomy" id="61616"/>
    <lineage>
        <taxon>Eukaryota</taxon>
        <taxon>Metazoa</taxon>
        <taxon>Chordata</taxon>
        <taxon>Craniata</taxon>
        <taxon>Vertebrata</taxon>
        <taxon>Euteleostomi</taxon>
        <taxon>Amphibia</taxon>
        <taxon>Batrachia</taxon>
        <taxon>Anura</taxon>
        <taxon>Pelobatoidea</taxon>
        <taxon>Pelobatidae</taxon>
        <taxon>Pelobates</taxon>
    </lineage>
</organism>
<protein>
    <submittedName>
        <fullName evidence="2">Uncharacterized protein</fullName>
    </submittedName>
</protein>
<name>A0AAD1T4R9_PELCU</name>
<evidence type="ECO:0000313" key="3">
    <source>
        <dbReference type="Proteomes" id="UP001295444"/>
    </source>
</evidence>
<sequence length="77" mass="8188">MAPLEGRTADCRKTPLTSPRRGDLHREAESDEDSSPATKGAIKHMLLEMRQGNGGYTEQAPSGGVERQCPGSPAASH</sequence>
<proteinExistence type="predicted"/>
<reference evidence="2" key="1">
    <citation type="submission" date="2022-03" db="EMBL/GenBank/DDBJ databases">
        <authorList>
            <person name="Alioto T."/>
            <person name="Alioto T."/>
            <person name="Gomez Garrido J."/>
        </authorList>
    </citation>
    <scope>NUCLEOTIDE SEQUENCE</scope>
</reference>
<evidence type="ECO:0000313" key="2">
    <source>
        <dbReference type="EMBL" id="CAH2315276.1"/>
    </source>
</evidence>
<feature type="region of interest" description="Disordered" evidence="1">
    <location>
        <begin position="1"/>
        <end position="77"/>
    </location>
</feature>